<keyword evidence="7" id="KW-1185">Reference proteome</keyword>
<dbReference type="AlphaFoldDB" id="A0A7W0HS16"/>
<comment type="caution">
    <text evidence="6">The sequence shown here is derived from an EMBL/GenBank/DDBJ whole genome shotgun (WGS) entry which is preliminary data.</text>
</comment>
<evidence type="ECO:0000256" key="2">
    <source>
        <dbReference type="ARBA" id="ARBA00023125"/>
    </source>
</evidence>
<dbReference type="PANTHER" id="PTHR30055:SF148">
    <property type="entry name" value="TETR-FAMILY TRANSCRIPTIONAL REGULATOR"/>
    <property type="match status" value="1"/>
</dbReference>
<name>A0A7W0HS16_9ACTN</name>
<sequence>MPRQPDPDVDQRIRRAAVAMLLSRGLDFTMDEVALAAGVGRASVFRRYATKRDLLLEAMRGLTDSSVATPDTGSFRGDLLAIVRETMTAWSAMGAVSLQMYGAAGQDPEVAEIMRTMMRDRLRHDWGIFDRALARGELRPDVDPWLLTDLSVGFITYRGMLRIDFPTPEEVVDVLIAGFGVH</sequence>
<reference evidence="6 7" key="1">
    <citation type="submission" date="2020-07" db="EMBL/GenBank/DDBJ databases">
        <title>Genomic Encyclopedia of Type Strains, Phase IV (KMG-IV): sequencing the most valuable type-strain genomes for metagenomic binning, comparative biology and taxonomic classification.</title>
        <authorList>
            <person name="Goeker M."/>
        </authorList>
    </citation>
    <scope>NUCLEOTIDE SEQUENCE [LARGE SCALE GENOMIC DNA]</scope>
    <source>
        <strain evidence="6 7">DSM 45533</strain>
    </source>
</reference>
<dbReference type="EMBL" id="JACDUR010000005">
    <property type="protein sequence ID" value="MBA2893589.1"/>
    <property type="molecule type" value="Genomic_DNA"/>
</dbReference>
<dbReference type="Proteomes" id="UP000530928">
    <property type="component" value="Unassembled WGS sequence"/>
</dbReference>
<evidence type="ECO:0000313" key="7">
    <source>
        <dbReference type="Proteomes" id="UP000530928"/>
    </source>
</evidence>
<dbReference type="InterPro" id="IPR050109">
    <property type="entry name" value="HTH-type_TetR-like_transc_reg"/>
</dbReference>
<dbReference type="SUPFAM" id="SSF48498">
    <property type="entry name" value="Tetracyclin repressor-like, C-terminal domain"/>
    <property type="match status" value="1"/>
</dbReference>
<keyword evidence="3" id="KW-0804">Transcription</keyword>
<evidence type="ECO:0000256" key="1">
    <source>
        <dbReference type="ARBA" id="ARBA00023015"/>
    </source>
</evidence>
<evidence type="ECO:0000256" key="3">
    <source>
        <dbReference type="ARBA" id="ARBA00023163"/>
    </source>
</evidence>
<dbReference type="InterPro" id="IPR036271">
    <property type="entry name" value="Tet_transcr_reg_TetR-rel_C_sf"/>
</dbReference>
<dbReference type="Gene3D" id="1.10.357.10">
    <property type="entry name" value="Tetracycline Repressor, domain 2"/>
    <property type="match status" value="1"/>
</dbReference>
<evidence type="ECO:0000259" key="5">
    <source>
        <dbReference type="PROSITE" id="PS50977"/>
    </source>
</evidence>
<organism evidence="6 7">
    <name type="scientific">Nonomuraea soli</name>
    <dbReference type="NCBI Taxonomy" id="1032476"/>
    <lineage>
        <taxon>Bacteria</taxon>
        <taxon>Bacillati</taxon>
        <taxon>Actinomycetota</taxon>
        <taxon>Actinomycetes</taxon>
        <taxon>Streptosporangiales</taxon>
        <taxon>Streptosporangiaceae</taxon>
        <taxon>Nonomuraea</taxon>
    </lineage>
</organism>
<dbReference type="Pfam" id="PF16859">
    <property type="entry name" value="TetR_C_11"/>
    <property type="match status" value="1"/>
</dbReference>
<dbReference type="PANTHER" id="PTHR30055">
    <property type="entry name" value="HTH-TYPE TRANSCRIPTIONAL REGULATOR RUTR"/>
    <property type="match status" value="1"/>
</dbReference>
<dbReference type="InterPro" id="IPR001647">
    <property type="entry name" value="HTH_TetR"/>
</dbReference>
<dbReference type="InterPro" id="IPR011075">
    <property type="entry name" value="TetR_C"/>
</dbReference>
<dbReference type="GO" id="GO:0000976">
    <property type="term" value="F:transcription cis-regulatory region binding"/>
    <property type="evidence" value="ECO:0007669"/>
    <property type="project" value="TreeGrafter"/>
</dbReference>
<dbReference type="PROSITE" id="PS50977">
    <property type="entry name" value="HTH_TETR_2"/>
    <property type="match status" value="1"/>
</dbReference>
<dbReference type="Gene3D" id="1.10.10.60">
    <property type="entry name" value="Homeodomain-like"/>
    <property type="match status" value="1"/>
</dbReference>
<dbReference type="GO" id="GO:0003700">
    <property type="term" value="F:DNA-binding transcription factor activity"/>
    <property type="evidence" value="ECO:0007669"/>
    <property type="project" value="TreeGrafter"/>
</dbReference>
<keyword evidence="1" id="KW-0805">Transcription regulation</keyword>
<evidence type="ECO:0000313" key="6">
    <source>
        <dbReference type="EMBL" id="MBA2893589.1"/>
    </source>
</evidence>
<accession>A0A7W0HS16</accession>
<dbReference type="Pfam" id="PF00440">
    <property type="entry name" value="TetR_N"/>
    <property type="match status" value="1"/>
</dbReference>
<dbReference type="InterPro" id="IPR009057">
    <property type="entry name" value="Homeodomain-like_sf"/>
</dbReference>
<keyword evidence="2 4" id="KW-0238">DNA-binding</keyword>
<dbReference type="RefSeq" id="WP_181612389.1">
    <property type="nucleotide sequence ID" value="NZ_BAABAM010000005.1"/>
</dbReference>
<gene>
    <name evidence="6" type="ORF">HNR30_004950</name>
</gene>
<evidence type="ECO:0000256" key="4">
    <source>
        <dbReference type="PROSITE-ProRule" id="PRU00335"/>
    </source>
</evidence>
<proteinExistence type="predicted"/>
<dbReference type="SUPFAM" id="SSF46689">
    <property type="entry name" value="Homeodomain-like"/>
    <property type="match status" value="1"/>
</dbReference>
<feature type="domain" description="HTH tetR-type" evidence="5">
    <location>
        <begin position="7"/>
        <end position="66"/>
    </location>
</feature>
<feature type="DNA-binding region" description="H-T-H motif" evidence="4">
    <location>
        <begin position="29"/>
        <end position="48"/>
    </location>
</feature>
<protein>
    <submittedName>
        <fullName evidence="6">AcrR family transcriptional regulator</fullName>
    </submittedName>
</protein>